<evidence type="ECO:0000313" key="1">
    <source>
        <dbReference type="EMBL" id="CAD6998311.1"/>
    </source>
</evidence>
<protein>
    <submittedName>
        <fullName evidence="1">(Mediterranean fruit fly) hypothetical protein</fullName>
    </submittedName>
</protein>
<evidence type="ECO:0000313" key="2">
    <source>
        <dbReference type="Proteomes" id="UP000606786"/>
    </source>
</evidence>
<comment type="caution">
    <text evidence="1">The sequence shown here is derived from an EMBL/GenBank/DDBJ whole genome shotgun (WGS) entry which is preliminary data.</text>
</comment>
<gene>
    <name evidence="1" type="ORF">CCAP1982_LOCUS6920</name>
</gene>
<accession>A0A811UHQ9</accession>
<dbReference type="Proteomes" id="UP000606786">
    <property type="component" value="Unassembled WGS sequence"/>
</dbReference>
<name>A0A811UHQ9_CERCA</name>
<sequence>MAATATEVIEKLSAAGWNAVGRRRTETSLREMSVYITNGSSIYYMLPENVMWLRRAQNLLIWEC</sequence>
<proteinExistence type="predicted"/>
<keyword evidence="2" id="KW-1185">Reference proteome</keyword>
<dbReference type="EMBL" id="CAJHJT010000012">
    <property type="protein sequence ID" value="CAD6998311.1"/>
    <property type="molecule type" value="Genomic_DNA"/>
</dbReference>
<organism evidence="1 2">
    <name type="scientific">Ceratitis capitata</name>
    <name type="common">Mediterranean fruit fly</name>
    <name type="synonym">Tephritis capitata</name>
    <dbReference type="NCBI Taxonomy" id="7213"/>
    <lineage>
        <taxon>Eukaryota</taxon>
        <taxon>Metazoa</taxon>
        <taxon>Ecdysozoa</taxon>
        <taxon>Arthropoda</taxon>
        <taxon>Hexapoda</taxon>
        <taxon>Insecta</taxon>
        <taxon>Pterygota</taxon>
        <taxon>Neoptera</taxon>
        <taxon>Endopterygota</taxon>
        <taxon>Diptera</taxon>
        <taxon>Brachycera</taxon>
        <taxon>Muscomorpha</taxon>
        <taxon>Tephritoidea</taxon>
        <taxon>Tephritidae</taxon>
        <taxon>Ceratitis</taxon>
        <taxon>Ceratitis</taxon>
    </lineage>
</organism>
<dbReference type="AlphaFoldDB" id="A0A811UHQ9"/>
<reference evidence="1" key="1">
    <citation type="submission" date="2020-11" db="EMBL/GenBank/DDBJ databases">
        <authorList>
            <person name="Whitehead M."/>
        </authorList>
    </citation>
    <scope>NUCLEOTIDE SEQUENCE</scope>
    <source>
        <strain evidence="1">EGII</strain>
    </source>
</reference>